<feature type="transmembrane region" description="Helical" evidence="1">
    <location>
        <begin position="18"/>
        <end position="39"/>
    </location>
</feature>
<gene>
    <name evidence="2" type="ORF">FM119_11725</name>
</gene>
<keyword evidence="3" id="KW-1185">Reference proteome</keyword>
<sequence>MIMSGANGTSHGGVRTKFGVVCAIAAVAVAAIVFSSLPIKSHASEAARAMTGLVNEISPQGWGFFTKDPREPFMVAYVMNEHGAWEHVTRGPNARPQNAFGLNRESRLDEYDHSQLIGTAELDDVWAECTGDDVDGCATAAMDSQGTQEWQVSGYDLRLCGDVLLLKREPIPLDYAGLDYDPTSWAIRADVACTVQEQA</sequence>
<organism evidence="2 3">
    <name type="scientific">Mycetocola reblochoni REB411</name>
    <dbReference type="NCBI Taxonomy" id="1255698"/>
    <lineage>
        <taxon>Bacteria</taxon>
        <taxon>Bacillati</taxon>
        <taxon>Actinomycetota</taxon>
        <taxon>Actinomycetes</taxon>
        <taxon>Micrococcales</taxon>
        <taxon>Microbacteriaceae</taxon>
        <taxon>Mycetocola</taxon>
    </lineage>
</organism>
<dbReference type="EMBL" id="FUKR01000066">
    <property type="protein sequence ID" value="SJN39940.1"/>
    <property type="molecule type" value="Genomic_DNA"/>
</dbReference>
<keyword evidence="1" id="KW-0472">Membrane</keyword>
<dbReference type="Pfam" id="PF17418">
    <property type="entry name" value="SdpA"/>
    <property type="match status" value="1"/>
</dbReference>
<dbReference type="AlphaFoldDB" id="A0A1R4K6F7"/>
<dbReference type="Proteomes" id="UP000196778">
    <property type="component" value="Unassembled WGS sequence"/>
</dbReference>
<evidence type="ECO:0000313" key="3">
    <source>
        <dbReference type="Proteomes" id="UP000196778"/>
    </source>
</evidence>
<keyword evidence="1" id="KW-1133">Transmembrane helix</keyword>
<protein>
    <recommendedName>
        <fullName evidence="4">SdpA family antimicrobial peptide system protein</fullName>
    </recommendedName>
</protein>
<dbReference type="InterPro" id="IPR023902">
    <property type="entry name" value="Sporulation_SdpA"/>
</dbReference>
<accession>A0A1R4K6F7</accession>
<keyword evidence="1" id="KW-0812">Transmembrane</keyword>
<dbReference type="NCBIfam" id="TIGR04034">
    <property type="entry name" value="export_SdpA"/>
    <property type="match status" value="1"/>
</dbReference>
<evidence type="ECO:0008006" key="4">
    <source>
        <dbReference type="Google" id="ProtNLM"/>
    </source>
</evidence>
<evidence type="ECO:0000313" key="2">
    <source>
        <dbReference type="EMBL" id="SJN39940.1"/>
    </source>
</evidence>
<name>A0A1R4K6F7_9MICO</name>
<evidence type="ECO:0000256" key="1">
    <source>
        <dbReference type="SAM" id="Phobius"/>
    </source>
</evidence>
<reference evidence="3" key="1">
    <citation type="submission" date="2017-02" db="EMBL/GenBank/DDBJ databases">
        <authorList>
            <person name="Dridi B."/>
        </authorList>
    </citation>
    <scope>NUCLEOTIDE SEQUENCE [LARGE SCALE GENOMIC DNA]</scope>
    <source>
        <strain evidence="3">EB411</strain>
    </source>
</reference>
<proteinExistence type="predicted"/>